<evidence type="ECO:0000313" key="1">
    <source>
        <dbReference type="EMBL" id="ERG63291.1"/>
    </source>
</evidence>
<dbReference type="AlphaFoldDB" id="U1MN56"/>
<reference evidence="1 2" key="1">
    <citation type="journal article" date="2013" name="Genome Announc.">
        <title>First draft genome sequence from a member of the genus agrococcus, isolated from modern microbialites.</title>
        <authorList>
            <person name="White R.A.III."/>
            <person name="Grassa C.J."/>
            <person name="Suttle C.A."/>
        </authorList>
    </citation>
    <scope>NUCLEOTIDE SEQUENCE [LARGE SCALE GENOMIC DNA]</scope>
    <source>
        <strain evidence="1 2">RW1</strain>
    </source>
</reference>
<accession>U1MN56</accession>
<dbReference type="OrthoDB" id="5190473at2"/>
<dbReference type="InterPro" id="IPR014710">
    <property type="entry name" value="RmlC-like_jellyroll"/>
</dbReference>
<protein>
    <recommendedName>
        <fullName evidence="3">Cupin 2 conserved barrel domain-containing protein</fullName>
    </recommendedName>
</protein>
<dbReference type="InterPro" id="IPR011051">
    <property type="entry name" value="RmlC_Cupin_sf"/>
</dbReference>
<organism evidence="1 2">
    <name type="scientific">Agrococcus pavilionensis RW1</name>
    <dbReference type="NCBI Taxonomy" id="1330458"/>
    <lineage>
        <taxon>Bacteria</taxon>
        <taxon>Bacillati</taxon>
        <taxon>Actinomycetota</taxon>
        <taxon>Actinomycetes</taxon>
        <taxon>Micrococcales</taxon>
        <taxon>Microbacteriaceae</taxon>
        <taxon>Agrococcus</taxon>
    </lineage>
</organism>
<comment type="caution">
    <text evidence="1">The sequence shown here is derived from an EMBL/GenBank/DDBJ whole genome shotgun (WGS) entry which is preliminary data.</text>
</comment>
<dbReference type="Proteomes" id="UP000016462">
    <property type="component" value="Unassembled WGS sequence"/>
</dbReference>
<keyword evidence="2" id="KW-1185">Reference proteome</keyword>
<evidence type="ECO:0000313" key="2">
    <source>
        <dbReference type="Proteomes" id="UP000016462"/>
    </source>
</evidence>
<dbReference type="EMBL" id="ASHR01000035">
    <property type="protein sequence ID" value="ERG63291.1"/>
    <property type="molecule type" value="Genomic_DNA"/>
</dbReference>
<evidence type="ECO:0008006" key="3">
    <source>
        <dbReference type="Google" id="ProtNLM"/>
    </source>
</evidence>
<dbReference type="Gene3D" id="2.60.120.10">
    <property type="entry name" value="Jelly Rolls"/>
    <property type="match status" value="1"/>
</dbReference>
<gene>
    <name evidence="1" type="ORF">L332_02335</name>
</gene>
<name>U1MN56_9MICO</name>
<proteinExistence type="predicted"/>
<dbReference type="SUPFAM" id="SSF51182">
    <property type="entry name" value="RmlC-like cupins"/>
    <property type="match status" value="1"/>
</dbReference>
<sequence>MDAVHLPTLADELIATAREASSGRAGRSTRSGRGLSLRQTVLALTEGNGMDDHSANGEGTLHVLVGRVRLRWGSASVELAAGDVVDIPDETHAVDALTDAVLLLTIAVR</sequence>
<dbReference type="RefSeq" id="WP_021011532.1">
    <property type="nucleotide sequence ID" value="NZ_ASHR01000035.1"/>
</dbReference>